<proteinExistence type="predicted"/>
<name>A0ABT6FSA8_9FLAO</name>
<reference evidence="1" key="1">
    <citation type="submission" date="2022-11" db="EMBL/GenBank/DDBJ databases">
        <title>High-quality draft genome sequence of Galbibacter sp. strain CMA-7.</title>
        <authorList>
            <person name="Wei L."/>
            <person name="Dong C."/>
            <person name="Shao Z."/>
        </authorList>
    </citation>
    <scope>NUCLEOTIDE SEQUENCE</scope>
    <source>
        <strain evidence="1">CMA-7</strain>
    </source>
</reference>
<organism evidence="1 2">
    <name type="scientific">Galbibacter pacificus</name>
    <dbReference type="NCBI Taxonomy" id="2996052"/>
    <lineage>
        <taxon>Bacteria</taxon>
        <taxon>Pseudomonadati</taxon>
        <taxon>Bacteroidota</taxon>
        <taxon>Flavobacteriia</taxon>
        <taxon>Flavobacteriales</taxon>
        <taxon>Flavobacteriaceae</taxon>
        <taxon>Galbibacter</taxon>
    </lineage>
</organism>
<evidence type="ECO:0000313" key="1">
    <source>
        <dbReference type="EMBL" id="MDG3586152.1"/>
    </source>
</evidence>
<keyword evidence="2" id="KW-1185">Reference proteome</keyword>
<gene>
    <name evidence="1" type="ORF">OSR52_09755</name>
</gene>
<dbReference type="RefSeq" id="WP_277899937.1">
    <property type="nucleotide sequence ID" value="NZ_JAPMUA010000003.1"/>
</dbReference>
<comment type="caution">
    <text evidence="1">The sequence shown here is derived from an EMBL/GenBank/DDBJ whole genome shotgun (WGS) entry which is preliminary data.</text>
</comment>
<accession>A0ABT6FSA8</accession>
<evidence type="ECO:0008006" key="3">
    <source>
        <dbReference type="Google" id="ProtNLM"/>
    </source>
</evidence>
<evidence type="ECO:0000313" key="2">
    <source>
        <dbReference type="Proteomes" id="UP001153642"/>
    </source>
</evidence>
<protein>
    <recommendedName>
        <fullName evidence="3">EF-hand domain-containing protein</fullName>
    </recommendedName>
</protein>
<dbReference type="EMBL" id="JAPMUA010000003">
    <property type="protein sequence ID" value="MDG3586152.1"/>
    <property type="molecule type" value="Genomic_DNA"/>
</dbReference>
<dbReference type="Proteomes" id="UP001153642">
    <property type="component" value="Unassembled WGS sequence"/>
</dbReference>
<sequence length="45" mass="5616">MHYEKKRFPEFTYEEKEDHGLFLLMQQANRNKTVERDEIMDILNK</sequence>